<evidence type="ECO:0000259" key="5">
    <source>
        <dbReference type="PROSITE" id="PS51935"/>
    </source>
</evidence>
<evidence type="ECO:0000256" key="4">
    <source>
        <dbReference type="ARBA" id="ARBA00022807"/>
    </source>
</evidence>
<gene>
    <name evidence="8" type="ORF">UFOVP220_131</name>
    <name evidence="6" type="ORF">UFOVP26_95</name>
    <name evidence="7" type="ORF">UFOVP44_2</name>
</gene>
<dbReference type="GO" id="GO:0006508">
    <property type="term" value="P:proteolysis"/>
    <property type="evidence" value="ECO:0007669"/>
    <property type="project" value="UniProtKB-KW"/>
</dbReference>
<evidence type="ECO:0000313" key="6">
    <source>
        <dbReference type="EMBL" id="CAB4122147.1"/>
    </source>
</evidence>
<protein>
    <submittedName>
        <fullName evidence="7">Endopeptidase, NLPC/P60 domain containing protein</fullName>
    </submittedName>
</protein>
<accession>A0A6J5KTT6</accession>
<dbReference type="InterPro" id="IPR000064">
    <property type="entry name" value="NLP_P60_dom"/>
</dbReference>
<dbReference type="GO" id="GO:0001897">
    <property type="term" value="P:symbiont-mediated cytolysis of host cell"/>
    <property type="evidence" value="ECO:0007669"/>
    <property type="project" value="UniProtKB-ARBA"/>
</dbReference>
<dbReference type="InterPro" id="IPR038765">
    <property type="entry name" value="Papain-like_cys_pep_sf"/>
</dbReference>
<keyword evidence="4" id="KW-0788">Thiol protease</keyword>
<dbReference type="Pfam" id="PF00877">
    <property type="entry name" value="NLPC_P60"/>
    <property type="match status" value="1"/>
</dbReference>
<sequence>MTHWANEYMGITWSNGGNSKQEGFDCWNLVRTIQREQFGIDVPVIDVDAYKIKDCVVAFSTHGELKNWDKVEVPQEGDCVLMSQNKRPTHIGVWLDEQGGGIIHSVQGVGVIFTTESHIQSMNYNVLGYYRYAG</sequence>
<name>A0A6J5KTT6_9CAUD</name>
<evidence type="ECO:0000313" key="7">
    <source>
        <dbReference type="EMBL" id="CAB4123550.1"/>
    </source>
</evidence>
<keyword evidence="3" id="KW-0378">Hydrolase</keyword>
<dbReference type="EMBL" id="LR796176">
    <property type="protein sequence ID" value="CAB4123550.1"/>
    <property type="molecule type" value="Genomic_DNA"/>
</dbReference>
<proteinExistence type="inferred from homology"/>
<dbReference type="Gene3D" id="3.90.1720.10">
    <property type="entry name" value="endopeptidase domain like (from Nostoc punctiforme)"/>
    <property type="match status" value="1"/>
</dbReference>
<evidence type="ECO:0000256" key="2">
    <source>
        <dbReference type="ARBA" id="ARBA00022670"/>
    </source>
</evidence>
<evidence type="ECO:0000313" key="8">
    <source>
        <dbReference type="EMBL" id="CAB5219726.1"/>
    </source>
</evidence>
<dbReference type="PROSITE" id="PS51935">
    <property type="entry name" value="NLPC_P60"/>
    <property type="match status" value="1"/>
</dbReference>
<evidence type="ECO:0000256" key="1">
    <source>
        <dbReference type="ARBA" id="ARBA00007074"/>
    </source>
</evidence>
<dbReference type="SUPFAM" id="SSF54001">
    <property type="entry name" value="Cysteine proteinases"/>
    <property type="match status" value="1"/>
</dbReference>
<dbReference type="GO" id="GO:0008234">
    <property type="term" value="F:cysteine-type peptidase activity"/>
    <property type="evidence" value="ECO:0007669"/>
    <property type="project" value="UniProtKB-KW"/>
</dbReference>
<organism evidence="7">
    <name type="scientific">uncultured Caudovirales phage</name>
    <dbReference type="NCBI Taxonomy" id="2100421"/>
    <lineage>
        <taxon>Viruses</taxon>
        <taxon>Duplodnaviria</taxon>
        <taxon>Heunggongvirae</taxon>
        <taxon>Uroviricota</taxon>
        <taxon>Caudoviricetes</taxon>
        <taxon>Peduoviridae</taxon>
        <taxon>Maltschvirus</taxon>
        <taxon>Maltschvirus maltsch</taxon>
    </lineage>
</organism>
<dbReference type="EMBL" id="LR796152">
    <property type="protein sequence ID" value="CAB4122147.1"/>
    <property type="molecule type" value="Genomic_DNA"/>
</dbReference>
<feature type="domain" description="NlpC/P60" evidence="5">
    <location>
        <begin position="1"/>
        <end position="133"/>
    </location>
</feature>
<comment type="similarity">
    <text evidence="1">Belongs to the peptidase C40 family.</text>
</comment>
<evidence type="ECO:0000256" key="3">
    <source>
        <dbReference type="ARBA" id="ARBA00022801"/>
    </source>
</evidence>
<reference evidence="7" key="1">
    <citation type="submission" date="2020-04" db="EMBL/GenBank/DDBJ databases">
        <authorList>
            <person name="Chiriac C."/>
            <person name="Salcher M."/>
            <person name="Ghai R."/>
            <person name="Kavagutti S V."/>
        </authorList>
    </citation>
    <scope>NUCLEOTIDE SEQUENCE</scope>
</reference>
<dbReference type="EMBL" id="LR798268">
    <property type="protein sequence ID" value="CAB5219726.1"/>
    <property type="molecule type" value="Genomic_DNA"/>
</dbReference>
<keyword evidence="2" id="KW-0645">Protease</keyword>